<proteinExistence type="predicted"/>
<name>A0ACC0ZEF8_9ROSI</name>
<evidence type="ECO:0000313" key="1">
    <source>
        <dbReference type="EMBL" id="KAJ0048817.1"/>
    </source>
</evidence>
<dbReference type="Proteomes" id="UP001163603">
    <property type="component" value="Chromosome 2"/>
</dbReference>
<comment type="caution">
    <text evidence="1">The sequence shown here is derived from an EMBL/GenBank/DDBJ whole genome shotgun (WGS) entry which is preliminary data.</text>
</comment>
<dbReference type="EMBL" id="CM047737">
    <property type="protein sequence ID" value="KAJ0048817.1"/>
    <property type="molecule type" value="Genomic_DNA"/>
</dbReference>
<keyword evidence="2" id="KW-1185">Reference proteome</keyword>
<accession>A0ACC0ZEF8</accession>
<gene>
    <name evidence="1" type="ORF">Pint_16608</name>
</gene>
<organism evidence="1 2">
    <name type="scientific">Pistacia integerrima</name>
    <dbReference type="NCBI Taxonomy" id="434235"/>
    <lineage>
        <taxon>Eukaryota</taxon>
        <taxon>Viridiplantae</taxon>
        <taxon>Streptophyta</taxon>
        <taxon>Embryophyta</taxon>
        <taxon>Tracheophyta</taxon>
        <taxon>Spermatophyta</taxon>
        <taxon>Magnoliopsida</taxon>
        <taxon>eudicotyledons</taxon>
        <taxon>Gunneridae</taxon>
        <taxon>Pentapetalae</taxon>
        <taxon>rosids</taxon>
        <taxon>malvids</taxon>
        <taxon>Sapindales</taxon>
        <taxon>Anacardiaceae</taxon>
        <taxon>Pistacia</taxon>
    </lineage>
</organism>
<protein>
    <submittedName>
        <fullName evidence="1">Uncharacterized protein</fullName>
    </submittedName>
</protein>
<sequence length="527" mass="58592">MEEVEVAKKRCKNVIDQIERLPSSTNITRSSKQTLSKLALSELNFLSRSSVTLPLSVNIGHLEAVLYVLQHPLISGVSRVCKPIKSGFKSVHVDLVCTFDKIPVWILVSDRNPKYVSWNEYHKSKGSKSRVEEVLAAARSCGTLRPRKVILFFSHGVGDFVRDHLRGEFGALEISLFEFDSCEEEEDAWVHVLSRSFHEACVFEINVDFSGNDVSSSECGVKDATFDTKGSNVREEIASLNLGGSFGSLVSQMKLCSMGEPDHLLSEGDLVNFDTTALIALVSGISNGCAEKLLATSEIELRQQFKGNVQFVIAQVTFYSVLVTLNILAHKVVLYGMMNTFLAKLVDCHHFWIVIARQSFGIESLLAFVLMWRLLSLCHEFESFYYLYYATFFLIFSTNKVCQAMSELQNPICEELGGVLAGKRGIICESVLSEFKELVLMCGGPNEKLRSNQLLKYFIVVNDSPSERLMGLPTTRKLALKNKVVFGTGDCCHAPTLTANMAFVRAVSQTGMSLSTIEHRPRALTGD</sequence>
<evidence type="ECO:0000313" key="2">
    <source>
        <dbReference type="Proteomes" id="UP001163603"/>
    </source>
</evidence>
<reference evidence="2" key="1">
    <citation type="journal article" date="2023" name="G3 (Bethesda)">
        <title>Genome assembly and association tests identify interacting loci associated with vigor, precocity, and sex in interspecific pistachio rootstocks.</title>
        <authorList>
            <person name="Palmer W."/>
            <person name="Jacygrad E."/>
            <person name="Sagayaradj S."/>
            <person name="Cavanaugh K."/>
            <person name="Han R."/>
            <person name="Bertier L."/>
            <person name="Beede B."/>
            <person name="Kafkas S."/>
            <person name="Golino D."/>
            <person name="Preece J."/>
            <person name="Michelmore R."/>
        </authorList>
    </citation>
    <scope>NUCLEOTIDE SEQUENCE [LARGE SCALE GENOMIC DNA]</scope>
</reference>